<dbReference type="OrthoDB" id="3936150at2759"/>
<organism evidence="7 8">
    <name type="scientific">Huiozyma naganishii (strain ATCC MYA-139 / BCRC 22969 / CBS 8797 / KCTC 17520 / NBRC 10181 / NCYC 3082 / Yp74L-3)</name>
    <name type="common">Yeast</name>
    <name type="synonym">Kazachstania naganishii</name>
    <dbReference type="NCBI Taxonomy" id="1071383"/>
    <lineage>
        <taxon>Eukaryota</taxon>
        <taxon>Fungi</taxon>
        <taxon>Dikarya</taxon>
        <taxon>Ascomycota</taxon>
        <taxon>Saccharomycotina</taxon>
        <taxon>Saccharomycetes</taxon>
        <taxon>Saccharomycetales</taxon>
        <taxon>Saccharomycetaceae</taxon>
        <taxon>Huiozyma</taxon>
    </lineage>
</organism>
<gene>
    <name evidence="7" type="primary">KNAG0G02830</name>
    <name evidence="7" type="ordered locus">KNAG_0G02830</name>
</gene>
<dbReference type="EMBL" id="HE978320">
    <property type="protein sequence ID" value="CCK71339.1"/>
    <property type="molecule type" value="Genomic_DNA"/>
</dbReference>
<dbReference type="STRING" id="1071383.J7S843"/>
<comment type="subcellular location">
    <subcellularLocation>
        <location evidence="1">Membrane</location>
        <topology evidence="1">Multi-pass membrane protein</topology>
    </subcellularLocation>
</comment>
<dbReference type="RefSeq" id="XP_022465585.1">
    <property type="nucleotide sequence ID" value="XM_022609161.1"/>
</dbReference>
<feature type="transmembrane region" description="Helical" evidence="6">
    <location>
        <begin position="454"/>
        <end position="475"/>
    </location>
</feature>
<feature type="transmembrane region" description="Helical" evidence="6">
    <location>
        <begin position="357"/>
        <end position="376"/>
    </location>
</feature>
<evidence type="ECO:0000256" key="4">
    <source>
        <dbReference type="ARBA" id="ARBA00023136"/>
    </source>
</evidence>
<keyword evidence="2 6" id="KW-0812">Transmembrane</keyword>
<keyword evidence="8" id="KW-1185">Reference proteome</keyword>
<dbReference type="OMA" id="LMPETHK"/>
<reference evidence="7 8" key="1">
    <citation type="journal article" date="2011" name="Proc. Natl. Acad. Sci. U.S.A.">
        <title>Evolutionary erosion of yeast sex chromosomes by mating-type switching accidents.</title>
        <authorList>
            <person name="Gordon J.L."/>
            <person name="Armisen D."/>
            <person name="Proux-Wera E."/>
            <person name="Oheigeartaigh S.S."/>
            <person name="Byrne K.P."/>
            <person name="Wolfe K.H."/>
        </authorList>
    </citation>
    <scope>NUCLEOTIDE SEQUENCE [LARGE SCALE GENOMIC DNA]</scope>
    <source>
        <strain evidence="8">ATCC MYA-139 / BCRC 22969 / CBS 8797 / CCRC 22969 / KCTC 17520 / NBRC 10181 / NCYC 3082</strain>
    </source>
</reference>
<feature type="compositionally biased region" description="Basic and acidic residues" evidence="5">
    <location>
        <begin position="560"/>
        <end position="575"/>
    </location>
</feature>
<evidence type="ECO:0000313" key="7">
    <source>
        <dbReference type="EMBL" id="CCK71339.1"/>
    </source>
</evidence>
<dbReference type="InterPro" id="IPR036259">
    <property type="entry name" value="MFS_trans_sf"/>
</dbReference>
<dbReference type="eggNOG" id="KOG0255">
    <property type="taxonomic scope" value="Eukaryota"/>
</dbReference>
<dbReference type="GO" id="GO:0005886">
    <property type="term" value="C:plasma membrane"/>
    <property type="evidence" value="ECO:0007669"/>
    <property type="project" value="EnsemblFungi"/>
</dbReference>
<name>J7S843_HUIN7</name>
<feature type="transmembrane region" description="Helical" evidence="6">
    <location>
        <begin position="188"/>
        <end position="209"/>
    </location>
</feature>
<evidence type="ECO:0000256" key="6">
    <source>
        <dbReference type="SAM" id="Phobius"/>
    </source>
</evidence>
<keyword evidence="3 6" id="KW-1133">Transmembrane helix</keyword>
<feature type="transmembrane region" description="Helical" evidence="6">
    <location>
        <begin position="216"/>
        <end position="238"/>
    </location>
</feature>
<feature type="transmembrane region" description="Helical" evidence="6">
    <location>
        <begin position="92"/>
        <end position="113"/>
    </location>
</feature>
<accession>J7S843</accession>
<feature type="transmembrane region" description="Helical" evidence="6">
    <location>
        <begin position="517"/>
        <end position="536"/>
    </location>
</feature>
<dbReference type="KEGG" id="kng:KNAG_0G02830"/>
<dbReference type="CDD" id="cd17323">
    <property type="entry name" value="MFS_Tpo1_MDR_like"/>
    <property type="match status" value="1"/>
</dbReference>
<dbReference type="GeneID" id="34527063"/>
<feature type="compositionally biased region" description="Acidic residues" evidence="5">
    <location>
        <begin position="576"/>
        <end position="590"/>
    </location>
</feature>
<feature type="compositionally biased region" description="Basic and acidic residues" evidence="5">
    <location>
        <begin position="25"/>
        <end position="34"/>
    </location>
</feature>
<protein>
    <recommendedName>
        <fullName evidence="9">Major facilitator superfamily (MFS) profile domain-containing protein</fullName>
    </recommendedName>
</protein>
<feature type="transmembrane region" description="Helical" evidence="6">
    <location>
        <begin position="482"/>
        <end position="505"/>
    </location>
</feature>
<feature type="region of interest" description="Disordered" evidence="5">
    <location>
        <begin position="560"/>
        <end position="677"/>
    </location>
</feature>
<evidence type="ECO:0000256" key="1">
    <source>
        <dbReference type="ARBA" id="ARBA00004141"/>
    </source>
</evidence>
<feature type="transmembrane region" description="Helical" evidence="6">
    <location>
        <begin position="318"/>
        <end position="337"/>
    </location>
</feature>
<dbReference type="GO" id="GO:0015606">
    <property type="term" value="F:spermidine transmembrane transporter activity"/>
    <property type="evidence" value="ECO:0007669"/>
    <property type="project" value="EnsemblFungi"/>
</dbReference>
<dbReference type="SUPFAM" id="SSF103473">
    <property type="entry name" value="MFS general substrate transporter"/>
    <property type="match status" value="1"/>
</dbReference>
<feature type="region of interest" description="Disordered" evidence="5">
    <location>
        <begin position="1"/>
        <end position="34"/>
    </location>
</feature>
<dbReference type="AlphaFoldDB" id="J7S843"/>
<dbReference type="Gene3D" id="1.20.1250.20">
    <property type="entry name" value="MFS general substrate transporter like domains"/>
    <property type="match status" value="1"/>
</dbReference>
<dbReference type="Pfam" id="PF07690">
    <property type="entry name" value="MFS_1"/>
    <property type="match status" value="1"/>
</dbReference>
<feature type="compositionally biased region" description="Polar residues" evidence="5">
    <location>
        <begin position="1"/>
        <end position="21"/>
    </location>
</feature>
<feature type="transmembrane region" description="Helical" evidence="6">
    <location>
        <begin position="125"/>
        <end position="146"/>
    </location>
</feature>
<proteinExistence type="predicted"/>
<dbReference type="HOGENOM" id="CLU_008455_11_3_1"/>
<dbReference type="Proteomes" id="UP000006310">
    <property type="component" value="Chromosome 7"/>
</dbReference>
<dbReference type="PANTHER" id="PTHR23502:SF38">
    <property type="entry name" value="POLYAMINE TRANSPORTER 4"/>
    <property type="match status" value="1"/>
</dbReference>
<dbReference type="PANTHER" id="PTHR23502">
    <property type="entry name" value="MAJOR FACILITATOR SUPERFAMILY"/>
    <property type="match status" value="1"/>
</dbReference>
<evidence type="ECO:0000313" key="8">
    <source>
        <dbReference type="Proteomes" id="UP000006310"/>
    </source>
</evidence>
<evidence type="ECO:0008006" key="9">
    <source>
        <dbReference type="Google" id="ProtNLM"/>
    </source>
</evidence>
<feature type="compositionally biased region" description="Low complexity" evidence="5">
    <location>
        <begin position="658"/>
        <end position="677"/>
    </location>
</feature>
<dbReference type="GO" id="GO:0000297">
    <property type="term" value="F:spermine transmembrane transporter activity"/>
    <property type="evidence" value="ECO:0007669"/>
    <property type="project" value="EnsemblFungi"/>
</dbReference>
<feature type="compositionally biased region" description="Basic and acidic residues" evidence="5">
    <location>
        <begin position="639"/>
        <end position="650"/>
    </location>
</feature>
<sequence length="677" mass="75758">MNSTSTQSLKLSLRETTTAGNDFSEDSHDSVHDKMSTARDIIAENSEVDKETHPADAGFAAGEDEVIDPKTLEWDGPADMDNPHNWPTWKKWAVTMTAAFLCLVVSMGSSLYVSGVPELVAKYHVNQTLALAGLTFYLLGLSTVIGAPLSEVFGRKPIYVVSLPVSCLFIMGVGLSGGHMRVILPLRFFAGAFASPALSIASGTIMDIFDLDEVSVAMTFFCLAPFMGPVLSPIMAGFAAEYRSWRYTQWIQLFASGMVFPFILLMPETHKGVILRKRAVKRKMNLKVMTKEDKIAFLKLTMTITVFRPLKMLVVEPTVLVFSVYIAFIFAVLFAFFEAYPVIYRGVYRMDYGISGLPFLGIGLGLWMGSLFYIIIDRKFFFPKAPEGTPNLENPTSLRVAPFRGHRDPVTNELLPLKPERFLLVCKVGSVSLPIALFWQAWTARPDVHWMAPIAAGVPFGFGLILIFFSVIMYFSTCYPPLIVASTLAANNLLRYVTSSVFPLFTIQMYERMKIKWASTLFALICVVMLPIPWIFERWGKSMRQKSQFGYAAMMAAQREMEREAHAGEDGKNTKDEDEDEDNGEDDEDLNLTKIDTLRTVEQAMSHDRDPDAGSSYRIHHQTSRTPRHSFHSTLSHQSENKKHTNHQETDYNALFPNTSNSVSASSDTVSHASKMV</sequence>
<reference evidence="8" key="2">
    <citation type="submission" date="2012-08" db="EMBL/GenBank/DDBJ databases">
        <title>Genome sequence of Kazachstania naganishii.</title>
        <authorList>
            <person name="Gordon J.L."/>
            <person name="Armisen D."/>
            <person name="Proux-Wera E."/>
            <person name="OhEigeartaigh S.S."/>
            <person name="Byrne K.P."/>
            <person name="Wolfe K.H."/>
        </authorList>
    </citation>
    <scope>NUCLEOTIDE SEQUENCE [LARGE SCALE GENOMIC DNA]</scope>
    <source>
        <strain evidence="8">ATCC MYA-139 / BCRC 22969 / CBS 8797 / CCRC 22969 / KCTC 17520 / NBRC 10181 / NCYC 3082</strain>
    </source>
</reference>
<feature type="transmembrane region" description="Helical" evidence="6">
    <location>
        <begin position="250"/>
        <end position="267"/>
    </location>
</feature>
<dbReference type="GO" id="GO:0000329">
    <property type="term" value="C:fungal-type vacuole membrane"/>
    <property type="evidence" value="ECO:0007669"/>
    <property type="project" value="EnsemblFungi"/>
</dbReference>
<evidence type="ECO:0000256" key="3">
    <source>
        <dbReference type="ARBA" id="ARBA00022989"/>
    </source>
</evidence>
<evidence type="ECO:0000256" key="2">
    <source>
        <dbReference type="ARBA" id="ARBA00022692"/>
    </source>
</evidence>
<evidence type="ECO:0000256" key="5">
    <source>
        <dbReference type="SAM" id="MobiDB-lite"/>
    </source>
</evidence>
<feature type="transmembrane region" description="Helical" evidence="6">
    <location>
        <begin position="158"/>
        <end position="176"/>
    </location>
</feature>
<feature type="transmembrane region" description="Helical" evidence="6">
    <location>
        <begin position="422"/>
        <end position="442"/>
    </location>
</feature>
<dbReference type="InterPro" id="IPR011701">
    <property type="entry name" value="MFS"/>
</dbReference>
<feature type="compositionally biased region" description="Basic residues" evidence="5">
    <location>
        <begin position="618"/>
        <end position="631"/>
    </location>
</feature>
<keyword evidence="4 6" id="KW-0472">Membrane</keyword>